<organism evidence="1">
    <name type="scientific">marine sediment metagenome</name>
    <dbReference type="NCBI Taxonomy" id="412755"/>
    <lineage>
        <taxon>unclassified sequences</taxon>
        <taxon>metagenomes</taxon>
        <taxon>ecological metagenomes</taxon>
    </lineage>
</organism>
<dbReference type="AlphaFoldDB" id="A0A0F9HDL2"/>
<comment type="caution">
    <text evidence="1">The sequence shown here is derived from an EMBL/GenBank/DDBJ whole genome shotgun (WGS) entry which is preliminary data.</text>
</comment>
<evidence type="ECO:0000313" key="1">
    <source>
        <dbReference type="EMBL" id="KKM13486.1"/>
    </source>
</evidence>
<proteinExistence type="predicted"/>
<name>A0A0F9HDL2_9ZZZZ</name>
<sequence length="57" mass="6524">MESLVERLKRIRSLAQSHHTGTLAEMVVLDKLIADVEQGAVDELATDYELERRDSER</sequence>
<reference evidence="1" key="1">
    <citation type="journal article" date="2015" name="Nature">
        <title>Complex archaea that bridge the gap between prokaryotes and eukaryotes.</title>
        <authorList>
            <person name="Spang A."/>
            <person name="Saw J.H."/>
            <person name="Jorgensen S.L."/>
            <person name="Zaremba-Niedzwiedzka K."/>
            <person name="Martijn J."/>
            <person name="Lind A.E."/>
            <person name="van Eijk R."/>
            <person name="Schleper C."/>
            <person name="Guy L."/>
            <person name="Ettema T.J."/>
        </authorList>
    </citation>
    <scope>NUCLEOTIDE SEQUENCE</scope>
</reference>
<gene>
    <name evidence="1" type="ORF">LCGC14_1715740</name>
</gene>
<accession>A0A0F9HDL2</accession>
<protein>
    <submittedName>
        <fullName evidence="1">Uncharacterized protein</fullName>
    </submittedName>
</protein>
<dbReference type="EMBL" id="LAZR01015370">
    <property type="protein sequence ID" value="KKM13486.1"/>
    <property type="molecule type" value="Genomic_DNA"/>
</dbReference>